<keyword evidence="2" id="KW-0862">Zinc</keyword>
<dbReference type="Proteomes" id="UP000504606">
    <property type="component" value="Unplaced"/>
</dbReference>
<protein>
    <submittedName>
        <fullName evidence="6">BLOC-2 complex member HPS5</fullName>
    </submittedName>
</protein>
<evidence type="ECO:0000313" key="5">
    <source>
        <dbReference type="Proteomes" id="UP000504606"/>
    </source>
</evidence>
<evidence type="ECO:0000256" key="3">
    <source>
        <dbReference type="PROSITE-ProRule" id="PRU00175"/>
    </source>
</evidence>
<dbReference type="SUPFAM" id="SSF57850">
    <property type="entry name" value="RING/U-box"/>
    <property type="match status" value="1"/>
</dbReference>
<dbReference type="CTD" id="119585041"/>
<keyword evidence="1 3" id="KW-0863">Zinc-finger</keyword>
<evidence type="ECO:0000313" key="6">
    <source>
        <dbReference type="RefSeq" id="XP_026285931.1"/>
    </source>
</evidence>
<feature type="domain" description="RING-type" evidence="4">
    <location>
        <begin position="1145"/>
        <end position="1186"/>
    </location>
</feature>
<evidence type="ECO:0000256" key="1">
    <source>
        <dbReference type="ARBA" id="ARBA00022771"/>
    </source>
</evidence>
<dbReference type="OrthoDB" id="19493at2759"/>
<dbReference type="RefSeq" id="XP_026285931.1">
    <property type="nucleotide sequence ID" value="XM_026430146.2"/>
</dbReference>
<dbReference type="GO" id="GO:0008270">
    <property type="term" value="F:zinc ion binding"/>
    <property type="evidence" value="ECO:0007669"/>
    <property type="project" value="UniProtKB-KW"/>
</dbReference>
<evidence type="ECO:0000256" key="2">
    <source>
        <dbReference type="ARBA" id="ARBA00022833"/>
    </source>
</evidence>
<dbReference type="InterPro" id="IPR001841">
    <property type="entry name" value="Znf_RING"/>
</dbReference>
<name>A0A6J1T5M0_FRAOC</name>
<evidence type="ECO:0000259" key="4">
    <source>
        <dbReference type="PROSITE" id="PS50089"/>
    </source>
</evidence>
<dbReference type="InterPro" id="IPR056446">
    <property type="entry name" value="TPR_HPS5_insects"/>
</dbReference>
<keyword evidence="5" id="KW-1185">Reference proteome</keyword>
<dbReference type="PANTHER" id="PTHR23287:SF18">
    <property type="entry name" value="BLOC-2 COMPLEX MEMBER HPS5"/>
    <property type="match status" value="1"/>
</dbReference>
<dbReference type="InterPro" id="IPR056499">
    <property type="entry name" value="Beta-prop_HPS5-like"/>
</dbReference>
<dbReference type="PROSITE" id="PS50089">
    <property type="entry name" value="ZF_RING_2"/>
    <property type="match status" value="1"/>
</dbReference>
<dbReference type="GO" id="GO:0005737">
    <property type="term" value="C:cytoplasm"/>
    <property type="evidence" value="ECO:0007669"/>
    <property type="project" value="TreeGrafter"/>
</dbReference>
<dbReference type="SUPFAM" id="SSF82171">
    <property type="entry name" value="DPP6 N-terminal domain-like"/>
    <property type="match status" value="1"/>
</dbReference>
<dbReference type="Pfam" id="PF23756">
    <property type="entry name" value="Beta-prop_HPS5"/>
    <property type="match status" value="1"/>
</dbReference>
<dbReference type="GO" id="GO:0048066">
    <property type="term" value="P:developmental pigmentation"/>
    <property type="evidence" value="ECO:0007669"/>
    <property type="project" value="TreeGrafter"/>
</dbReference>
<dbReference type="PANTHER" id="PTHR23287">
    <property type="entry name" value="RUBY-EYE2-LIKE PROTEIN"/>
    <property type="match status" value="1"/>
</dbReference>
<reference evidence="6" key="1">
    <citation type="submission" date="2025-08" db="UniProtKB">
        <authorList>
            <consortium name="RefSeq"/>
        </authorList>
    </citation>
    <scope>IDENTIFICATION</scope>
    <source>
        <tissue evidence="6">Whole organism</tissue>
    </source>
</reference>
<proteinExistence type="predicted"/>
<organism evidence="5 6">
    <name type="scientific">Frankliniella occidentalis</name>
    <name type="common">Western flower thrips</name>
    <name type="synonym">Euthrips occidentalis</name>
    <dbReference type="NCBI Taxonomy" id="133901"/>
    <lineage>
        <taxon>Eukaryota</taxon>
        <taxon>Metazoa</taxon>
        <taxon>Ecdysozoa</taxon>
        <taxon>Arthropoda</taxon>
        <taxon>Hexapoda</taxon>
        <taxon>Insecta</taxon>
        <taxon>Pterygota</taxon>
        <taxon>Neoptera</taxon>
        <taxon>Paraneoptera</taxon>
        <taxon>Thysanoptera</taxon>
        <taxon>Terebrantia</taxon>
        <taxon>Thripoidea</taxon>
        <taxon>Thripidae</taxon>
        <taxon>Frankliniella</taxon>
    </lineage>
</organism>
<dbReference type="KEGG" id="foc:113211689"/>
<dbReference type="InterPro" id="IPR015943">
    <property type="entry name" value="WD40/YVTN_repeat-like_dom_sf"/>
</dbReference>
<dbReference type="Pfam" id="PF23757">
    <property type="entry name" value="TPR_HPS5_insect"/>
    <property type="match status" value="1"/>
</dbReference>
<dbReference type="Gene3D" id="2.130.10.10">
    <property type="entry name" value="YVTN repeat-like/Quinoprotein amine dehydrogenase"/>
    <property type="match status" value="1"/>
</dbReference>
<dbReference type="GeneID" id="113211689"/>
<dbReference type="AlphaFoldDB" id="A0A6J1T5M0"/>
<gene>
    <name evidence="6" type="primary">LOC113211689</name>
</gene>
<sequence length="1188" mass="134877">MQDMLKMMYILAETDDTSGISTPLKSTNRIKFLTFTASENLIVFGATSGGLYVYDRETYNFKSLVPSKEGPVLCVQISPDEKWFGFSTGRGISCVLEHHGSSVNRRILSHVHEGKKVTALQWNNSSTQLYVGDDSGQISVISVSSYLTPAVALMQLDSAIIQLDTCSYMLLVSTFTRSYLCDTFREQYRQIGTRLRDGEFGGCFYHVNPYEPSTEPHHEIGSGLKDSHGPFSSLSDGEWLLADKHLQNIKIFCARPGLRLWEVRIDGAVMSTHQFKQLQSTPPVHVVKPPDVETEKVFEGGHHVLQFKKLCKVSNKYIFTYDSSGLCVLNPLTSEVILWTNEFKNIVDVKVVKDVMYVWMGDSRLHALLLTPIDKFLVRMYLQKKYMYCAELCAANVNVLRKVAHVSSKMHILSDLLQKVKDEDNVLDEESLSKVEELLEEVSRTAQNCDQAQMLNSGIFIVGNAHLLSQQKDEFIAQKLPSQTPDTVIFSNLLLKQENQSQVSSPLDKDTFNGIFKKSILPSMSSSFFPDQLNLNGDNDYDPFPDLPLSSLTSTETMMALKNLTSSVSGTISNSTKSLKEKWQNLEEKLGWQEEIGLSTEKSINRPDIQATISPGDVRNDFDDKNELIKTKKKSSKLPVSSFMEKCYQIQTEDLMTVQDLVFEMLECFGLLYQKFRLHTQSPPERTSSSICENGESPSNHHQWLNSKEIIPFPFQDHFENEFLTTLSQIFHRCLKYGCFSNWLTQFLPFLDLDHSLFPSHIGRIHQKKSLLLDQALGRSLRIWSNLLDPHSALQSLDETTCPCQYFAWNVIMDHFHSSPNVTSLSLGQESPDGWPLPRTLNAMLVMFQLGQVESCRSIGEHIPIKHVLRTVLRIKEDPSRLCLLFLTYFEKVPKGEILVNFEDPEIYYFVRHAYENFHRTSVQCQCKCGFPLDEIKLEKTFSQVGRSLLSYIHETEGLSEAMSLCQKTNVLWYHLLILRRNEALEEVLPLILQLSCEEELKNRHTELSDSAWNLLLELRVKLQEGYCLNCGTLLGRKLISKITWMTIVNLLLQNTSVDFALSLLLKFSHSIPSGSLDLGFYQNCLLASVAENHSKDLKSNLLDSQVDSKLLPVISSKLAERLDLPNCQERHHWGLQVDLVKSNCICCMLPLASSSGGSVISFYCKHSFHSVCVEKQLLNKCPICTKT</sequence>
<accession>A0A6J1T5M0</accession>
<keyword evidence="1 3" id="KW-0479">Metal-binding</keyword>